<feature type="transmembrane region" description="Helical" evidence="1">
    <location>
        <begin position="169"/>
        <end position="192"/>
    </location>
</feature>
<dbReference type="EMBL" id="JBDXSU010000002">
    <property type="protein sequence ID" value="MFB5189168.1"/>
    <property type="molecule type" value="Genomic_DNA"/>
</dbReference>
<comment type="caution">
    <text evidence="2">The sequence shown here is derived from an EMBL/GenBank/DDBJ whole genome shotgun (WGS) entry which is preliminary data.</text>
</comment>
<evidence type="ECO:0000313" key="2">
    <source>
        <dbReference type="EMBL" id="MFB5189168.1"/>
    </source>
</evidence>
<keyword evidence="3" id="KW-1185">Reference proteome</keyword>
<evidence type="ECO:0000256" key="1">
    <source>
        <dbReference type="SAM" id="Phobius"/>
    </source>
</evidence>
<feature type="transmembrane region" description="Helical" evidence="1">
    <location>
        <begin position="52"/>
        <end position="76"/>
    </location>
</feature>
<evidence type="ECO:0000313" key="3">
    <source>
        <dbReference type="Proteomes" id="UP001579974"/>
    </source>
</evidence>
<sequence>MNQNRDTRRERAYVSEFSINQIHLRNPWITAVWSLLSPGLGNLRQDRKIRGLILIIWGIIVNTSAHINTALAFSLIGHFDIAKQVVDTRWLLLYVAVYVFGLWDAYRGTVDVNKLYVLADREDAPIRPFVIKTLDVNFLDKRHPWLAAVWSALTPGLGALYLHKIIQGLFFIGWTISVMYMSHTLQAIHYTLTGHFEQARQIIDLQWFLYLPAIYVFNIYDCYVSAVEYNKLFEKEQSKWLRDNYQLPNFKMPL</sequence>
<keyword evidence="1" id="KW-0812">Transmembrane</keyword>
<dbReference type="RefSeq" id="WP_275472688.1">
    <property type="nucleotide sequence ID" value="NZ_CP162940.1"/>
</dbReference>
<accession>A0ABV5AAE3</accession>
<keyword evidence="1" id="KW-0472">Membrane</keyword>
<dbReference type="Proteomes" id="UP001579974">
    <property type="component" value="Unassembled WGS sequence"/>
</dbReference>
<organism evidence="2 3">
    <name type="scientific">Alicyclobacillus fastidiosus</name>
    <dbReference type="NCBI Taxonomy" id="392011"/>
    <lineage>
        <taxon>Bacteria</taxon>
        <taxon>Bacillati</taxon>
        <taxon>Bacillota</taxon>
        <taxon>Bacilli</taxon>
        <taxon>Bacillales</taxon>
        <taxon>Alicyclobacillaceae</taxon>
        <taxon>Alicyclobacillus</taxon>
    </lineage>
</organism>
<feature type="transmembrane region" description="Helical" evidence="1">
    <location>
        <begin position="88"/>
        <end position="106"/>
    </location>
</feature>
<proteinExistence type="predicted"/>
<protein>
    <submittedName>
        <fullName evidence="2">Uncharacterized protein</fullName>
    </submittedName>
</protein>
<gene>
    <name evidence="2" type="ORF">KKP3000_002167</name>
</gene>
<name>A0ABV5AAE3_9BACL</name>
<reference evidence="2 3" key="1">
    <citation type="journal article" date="2024" name="Int. J. Mol. Sci.">
        <title>Exploration of Alicyclobacillus spp. Genome in Search of Antibiotic Resistance.</title>
        <authorList>
            <person name="Bucka-Kolendo J."/>
            <person name="Kiousi D.E."/>
            <person name="Dekowska A."/>
            <person name="Mikolajczuk-Szczyrba A."/>
            <person name="Karadedos D.M."/>
            <person name="Michael P."/>
            <person name="Galanis A."/>
            <person name="Sokolowska B."/>
        </authorList>
    </citation>
    <scope>NUCLEOTIDE SEQUENCE [LARGE SCALE GENOMIC DNA]</scope>
    <source>
        <strain evidence="2 3">KKP 3000</strain>
    </source>
</reference>
<keyword evidence="1" id="KW-1133">Transmembrane helix</keyword>